<evidence type="ECO:0000313" key="2">
    <source>
        <dbReference type="EMBL" id="KAA8699959.1"/>
    </source>
</evidence>
<keyword evidence="1" id="KW-1133">Transmembrane helix</keyword>
<protein>
    <submittedName>
        <fullName evidence="2">Uncharacterized protein</fullName>
    </submittedName>
</protein>
<dbReference type="AlphaFoldDB" id="A0A5M9PVP0"/>
<name>A0A5M9PVP0_LACLH</name>
<accession>A0A5M9PVP0</accession>
<dbReference type="RefSeq" id="WP_058210260.1">
    <property type="nucleotide sequence ID" value="NZ_JBHSBR010000045.1"/>
</dbReference>
<proteinExistence type="predicted"/>
<evidence type="ECO:0000313" key="3">
    <source>
        <dbReference type="Proteomes" id="UP000325203"/>
    </source>
</evidence>
<dbReference type="Proteomes" id="UP000325203">
    <property type="component" value="Unassembled WGS sequence"/>
</dbReference>
<reference evidence="2 3" key="1">
    <citation type="submission" date="2019-09" db="EMBL/GenBank/DDBJ databases">
        <title>Draft genome sequence of various Type strains from the CCUG.</title>
        <authorList>
            <person name="Pineiro-Iglesias B."/>
            <person name="Tunovic T."/>
            <person name="Unosson C."/>
            <person name="Inganas E."/>
            <person name="Ohlen M."/>
            <person name="Cardew S."/>
            <person name="Jensie-Markopoulos S."/>
            <person name="Salva-Serra F."/>
            <person name="Jaen-Luchoro D."/>
            <person name="Karlsson R."/>
            <person name="Svensson-Stadler L."/>
            <person name="Chun J."/>
            <person name="Moore E."/>
        </authorList>
    </citation>
    <scope>NUCLEOTIDE SEQUENCE [LARGE SCALE GENOMIC DNA]</scope>
    <source>
        <strain evidence="2 3">CCUG 32210T</strain>
    </source>
</reference>
<evidence type="ECO:0000256" key="1">
    <source>
        <dbReference type="SAM" id="Phobius"/>
    </source>
</evidence>
<comment type="caution">
    <text evidence="2">The sequence shown here is derived from an EMBL/GenBank/DDBJ whole genome shotgun (WGS) entry which is preliminary data.</text>
</comment>
<gene>
    <name evidence="2" type="ORF">F4V48_11105</name>
</gene>
<sequence>MEEYEWIKFNMDNCKRIALKQSLIGVLSLLIGLGISMGILSITNGWEGQILVNLIVILILLVSIFFMGLFLKSATYFQKDFILWKSRIRRK</sequence>
<organism evidence="2 3">
    <name type="scientific">Lactococcus lactis subsp. hordniae</name>
    <dbReference type="NCBI Taxonomy" id="203404"/>
    <lineage>
        <taxon>Bacteria</taxon>
        <taxon>Bacillati</taxon>
        <taxon>Bacillota</taxon>
        <taxon>Bacilli</taxon>
        <taxon>Lactobacillales</taxon>
        <taxon>Streptococcaceae</taxon>
        <taxon>Lactococcus</taxon>
    </lineage>
</organism>
<feature type="transmembrane region" description="Helical" evidence="1">
    <location>
        <begin position="50"/>
        <end position="71"/>
    </location>
</feature>
<keyword evidence="1" id="KW-0472">Membrane</keyword>
<feature type="transmembrane region" description="Helical" evidence="1">
    <location>
        <begin position="21"/>
        <end position="44"/>
    </location>
</feature>
<dbReference type="EMBL" id="VXKC01000034">
    <property type="protein sequence ID" value="KAA8699959.1"/>
    <property type="molecule type" value="Genomic_DNA"/>
</dbReference>
<keyword evidence="1" id="KW-0812">Transmembrane</keyword>